<proteinExistence type="predicted"/>
<dbReference type="Proteomes" id="UP000031982">
    <property type="component" value="Unassembled WGS sequence"/>
</dbReference>
<dbReference type="EMBL" id="JXLP01000002">
    <property type="protein sequence ID" value="KIL80152.1"/>
    <property type="molecule type" value="Genomic_DNA"/>
</dbReference>
<evidence type="ECO:0000313" key="2">
    <source>
        <dbReference type="Proteomes" id="UP000031982"/>
    </source>
</evidence>
<gene>
    <name evidence="1" type="ORF">SD77_2606</name>
</gene>
<comment type="caution">
    <text evidence="1">The sequence shown here is derived from an EMBL/GenBank/DDBJ whole genome shotgun (WGS) entry which is preliminary data.</text>
</comment>
<evidence type="ECO:0000313" key="1">
    <source>
        <dbReference type="EMBL" id="KIL80152.1"/>
    </source>
</evidence>
<accession>A0ABR5AZG8</accession>
<protein>
    <submittedName>
        <fullName evidence="1">Uncharacterized protein</fullName>
    </submittedName>
</protein>
<sequence>MPEFDLDNDKLTEEILKFSLEKEYKENIEPSLDTKGLRNLFIKYSGLENSVSPEVRGILNIG</sequence>
<keyword evidence="2" id="KW-1185">Reference proteome</keyword>
<reference evidence="1 2" key="1">
    <citation type="submission" date="2015-01" db="EMBL/GenBank/DDBJ databases">
        <title>Genome Assembly of Bacillus badius MTCC 1458.</title>
        <authorList>
            <person name="Verma A."/>
            <person name="Khatri I."/>
            <person name="Mual P."/>
            <person name="Subramanian S."/>
            <person name="Krishnamurthi S."/>
        </authorList>
    </citation>
    <scope>NUCLEOTIDE SEQUENCE [LARGE SCALE GENOMIC DNA]</scope>
    <source>
        <strain evidence="1 2">MTCC 1458</strain>
    </source>
</reference>
<dbReference type="RefSeq" id="WP_041096572.1">
    <property type="nucleotide sequence ID" value="NZ_JBCNFR010000057.1"/>
</dbReference>
<organism evidence="1 2">
    <name type="scientific">Bacillus badius</name>
    <dbReference type="NCBI Taxonomy" id="1455"/>
    <lineage>
        <taxon>Bacteria</taxon>
        <taxon>Bacillati</taxon>
        <taxon>Bacillota</taxon>
        <taxon>Bacilli</taxon>
        <taxon>Bacillales</taxon>
        <taxon>Bacillaceae</taxon>
        <taxon>Pseudobacillus</taxon>
    </lineage>
</organism>
<name>A0ABR5AZG8_BACBA</name>